<dbReference type="Gramene" id="Pp3c9_14930V3.4">
    <property type="protein sequence ID" value="Pp3c9_14930V3.4"/>
    <property type="gene ID" value="Pp3c9_14930"/>
</dbReference>
<evidence type="ECO:0000313" key="4">
    <source>
        <dbReference type="EnsemblPlants" id="Pp3c9_14930V3.4"/>
    </source>
</evidence>
<comment type="similarity">
    <text evidence="1">Belongs to the MOG1 family.</text>
</comment>
<reference evidence="4 5" key="1">
    <citation type="journal article" date="2008" name="Science">
        <title>The Physcomitrella genome reveals evolutionary insights into the conquest of land by plants.</title>
        <authorList>
            <person name="Rensing S."/>
            <person name="Lang D."/>
            <person name="Zimmer A."/>
            <person name="Terry A."/>
            <person name="Salamov A."/>
            <person name="Shapiro H."/>
            <person name="Nishiyama T."/>
            <person name="Perroud P.-F."/>
            <person name="Lindquist E."/>
            <person name="Kamisugi Y."/>
            <person name="Tanahashi T."/>
            <person name="Sakakibara K."/>
            <person name="Fujita T."/>
            <person name="Oishi K."/>
            <person name="Shin-I T."/>
            <person name="Kuroki Y."/>
            <person name="Toyoda A."/>
            <person name="Suzuki Y."/>
            <person name="Hashimoto A."/>
            <person name="Yamaguchi K."/>
            <person name="Sugano A."/>
            <person name="Kohara Y."/>
            <person name="Fujiyama A."/>
            <person name="Anterola A."/>
            <person name="Aoki S."/>
            <person name="Ashton N."/>
            <person name="Barbazuk W.B."/>
            <person name="Barker E."/>
            <person name="Bennetzen J."/>
            <person name="Bezanilla M."/>
            <person name="Blankenship R."/>
            <person name="Cho S.H."/>
            <person name="Dutcher S."/>
            <person name="Estelle M."/>
            <person name="Fawcett J.A."/>
            <person name="Gundlach H."/>
            <person name="Hanada K."/>
            <person name="Heyl A."/>
            <person name="Hicks K.A."/>
            <person name="Hugh J."/>
            <person name="Lohr M."/>
            <person name="Mayer K."/>
            <person name="Melkozernov A."/>
            <person name="Murata T."/>
            <person name="Nelson D."/>
            <person name="Pils B."/>
            <person name="Prigge M."/>
            <person name="Reiss B."/>
            <person name="Renner T."/>
            <person name="Rombauts S."/>
            <person name="Rushton P."/>
            <person name="Sanderfoot A."/>
            <person name="Schween G."/>
            <person name="Shiu S.-H."/>
            <person name="Stueber K."/>
            <person name="Theodoulou F.L."/>
            <person name="Tu H."/>
            <person name="Van de Peer Y."/>
            <person name="Verrier P.J."/>
            <person name="Waters E."/>
            <person name="Wood A."/>
            <person name="Yang L."/>
            <person name="Cove D."/>
            <person name="Cuming A."/>
            <person name="Hasebe M."/>
            <person name="Lucas S."/>
            <person name="Mishler D.B."/>
            <person name="Reski R."/>
            <person name="Grigoriev I."/>
            <person name="Quatrano R.S."/>
            <person name="Boore J.L."/>
        </authorList>
    </citation>
    <scope>NUCLEOTIDE SEQUENCE [LARGE SCALE GENOMIC DNA]</scope>
    <source>
        <strain evidence="4 5">cv. Gransden 2004</strain>
    </source>
</reference>
<keyword evidence="3" id="KW-0653">Protein transport</keyword>
<keyword evidence="5" id="KW-1185">Reference proteome</keyword>
<dbReference type="GeneID" id="112286252"/>
<dbReference type="Proteomes" id="UP000006727">
    <property type="component" value="Chromosome 9"/>
</dbReference>
<dbReference type="EMBL" id="ABEU02000009">
    <property type="status" value="NOT_ANNOTATED_CDS"/>
    <property type="molecule type" value="Genomic_DNA"/>
</dbReference>
<dbReference type="AlphaFoldDB" id="A0A7I4EHJ3"/>
<proteinExistence type="inferred from homology"/>
<evidence type="ECO:0008006" key="6">
    <source>
        <dbReference type="Google" id="ProtNLM"/>
    </source>
</evidence>
<dbReference type="Pfam" id="PF04603">
    <property type="entry name" value="Mog1"/>
    <property type="match status" value="1"/>
</dbReference>
<evidence type="ECO:0000256" key="1">
    <source>
        <dbReference type="ARBA" id="ARBA00010307"/>
    </source>
</evidence>
<evidence type="ECO:0000256" key="3">
    <source>
        <dbReference type="ARBA" id="ARBA00022927"/>
    </source>
</evidence>
<dbReference type="GO" id="GO:0005085">
    <property type="term" value="F:guanyl-nucleotide exchange factor activity"/>
    <property type="evidence" value="ECO:0000318"/>
    <property type="project" value="GO_Central"/>
</dbReference>
<protein>
    <recommendedName>
        <fullName evidence="6">Ran guanine nucleotide release factor</fullName>
    </recommendedName>
</protein>
<dbReference type="FunCoup" id="A0A7I4EHJ3">
    <property type="interactions" value="1640"/>
</dbReference>
<dbReference type="RefSeq" id="XP_024383736.1">
    <property type="nucleotide sequence ID" value="XM_024527968.2"/>
</dbReference>
<dbReference type="InParanoid" id="A0A7I4EHJ3"/>
<dbReference type="Gene3D" id="3.40.1000.10">
    <property type="entry name" value="Mog1/PsbP, alpha/beta/alpha sandwich"/>
    <property type="match status" value="1"/>
</dbReference>
<reference evidence="4" key="3">
    <citation type="submission" date="2020-12" db="UniProtKB">
        <authorList>
            <consortium name="EnsemblPlants"/>
        </authorList>
    </citation>
    <scope>IDENTIFICATION</scope>
</reference>
<dbReference type="OrthoDB" id="10255285at2759"/>
<dbReference type="PANTHER" id="PTHR15837:SF0">
    <property type="entry name" value="RAN GUANINE NUCLEOTIDE RELEASE FACTOR"/>
    <property type="match status" value="1"/>
</dbReference>
<reference evidence="4 5" key="2">
    <citation type="journal article" date="2018" name="Plant J.">
        <title>The Physcomitrella patens chromosome-scale assembly reveals moss genome structure and evolution.</title>
        <authorList>
            <person name="Lang D."/>
            <person name="Ullrich K.K."/>
            <person name="Murat F."/>
            <person name="Fuchs J."/>
            <person name="Jenkins J."/>
            <person name="Haas F.B."/>
            <person name="Piednoel M."/>
            <person name="Gundlach H."/>
            <person name="Van Bel M."/>
            <person name="Meyberg R."/>
            <person name="Vives C."/>
            <person name="Morata J."/>
            <person name="Symeonidi A."/>
            <person name="Hiss M."/>
            <person name="Muchero W."/>
            <person name="Kamisugi Y."/>
            <person name="Saleh O."/>
            <person name="Blanc G."/>
            <person name="Decker E.L."/>
            <person name="van Gessel N."/>
            <person name="Grimwood J."/>
            <person name="Hayes R.D."/>
            <person name="Graham S.W."/>
            <person name="Gunter L.E."/>
            <person name="McDaniel S.F."/>
            <person name="Hoernstein S.N.W."/>
            <person name="Larsson A."/>
            <person name="Li F.W."/>
            <person name="Perroud P.F."/>
            <person name="Phillips J."/>
            <person name="Ranjan P."/>
            <person name="Rokshar D.S."/>
            <person name="Rothfels C.J."/>
            <person name="Schneider L."/>
            <person name="Shu S."/>
            <person name="Stevenson D.W."/>
            <person name="Thummler F."/>
            <person name="Tillich M."/>
            <person name="Villarreal Aguilar J.C."/>
            <person name="Widiez T."/>
            <person name="Wong G.K."/>
            <person name="Wymore A."/>
            <person name="Zhang Y."/>
            <person name="Zimmer A.D."/>
            <person name="Quatrano R.S."/>
            <person name="Mayer K.F.X."/>
            <person name="Goodstein D."/>
            <person name="Casacuberta J.M."/>
            <person name="Vandepoele K."/>
            <person name="Reski R."/>
            <person name="Cuming A.C."/>
            <person name="Tuskan G.A."/>
            <person name="Maumus F."/>
            <person name="Salse J."/>
            <person name="Schmutz J."/>
            <person name="Rensing S.A."/>
        </authorList>
    </citation>
    <scope>NUCLEOTIDE SEQUENCE [LARGE SCALE GENOMIC DNA]</scope>
    <source>
        <strain evidence="4 5">cv. Gransden 2004</strain>
    </source>
</reference>
<dbReference type="InterPro" id="IPR007681">
    <property type="entry name" value="Mog1"/>
</dbReference>
<accession>A0A7I4EHJ3</accession>
<organism evidence="4 5">
    <name type="scientific">Physcomitrium patens</name>
    <name type="common">Spreading-leaved earth moss</name>
    <name type="synonym">Physcomitrella patens</name>
    <dbReference type="NCBI Taxonomy" id="3218"/>
    <lineage>
        <taxon>Eukaryota</taxon>
        <taxon>Viridiplantae</taxon>
        <taxon>Streptophyta</taxon>
        <taxon>Embryophyta</taxon>
        <taxon>Bryophyta</taxon>
        <taxon>Bryophytina</taxon>
        <taxon>Bryopsida</taxon>
        <taxon>Funariidae</taxon>
        <taxon>Funariales</taxon>
        <taxon>Funariaceae</taxon>
        <taxon>Physcomitrium</taxon>
    </lineage>
</organism>
<gene>
    <name evidence="4" type="primary">LOC112286252</name>
</gene>
<dbReference type="InterPro" id="IPR016123">
    <property type="entry name" value="Mog1/PsbP_a/b/a-sand"/>
</dbReference>
<dbReference type="GO" id="GO:0015031">
    <property type="term" value="P:protein transport"/>
    <property type="evidence" value="ECO:0007669"/>
    <property type="project" value="UniProtKB-KW"/>
</dbReference>
<dbReference type="SUPFAM" id="SSF55724">
    <property type="entry name" value="Mog1p/PsbP-like"/>
    <property type="match status" value="1"/>
</dbReference>
<name>A0A7I4EHJ3_PHYPA</name>
<evidence type="ECO:0000256" key="2">
    <source>
        <dbReference type="ARBA" id="ARBA00022448"/>
    </source>
</evidence>
<evidence type="ECO:0000313" key="5">
    <source>
        <dbReference type="Proteomes" id="UP000006727"/>
    </source>
</evidence>
<dbReference type="PANTHER" id="PTHR15837">
    <property type="entry name" value="RAN GUANINE NUCLEOTIDE RELEASE FACTOR"/>
    <property type="match status" value="1"/>
</dbReference>
<keyword evidence="2" id="KW-0813">Transport</keyword>
<dbReference type="KEGG" id="ppp:112286252"/>
<dbReference type="GO" id="GO:0031267">
    <property type="term" value="F:small GTPase binding"/>
    <property type="evidence" value="ECO:0000318"/>
    <property type="project" value="GO_Central"/>
</dbReference>
<sequence length="276" mass="29812">MMKDEVTTPCDSAHAPQTDLVQKLQEEFAGIALDPSSNGSDVCECDTANAPMPITAIPTERPENMILFGGAITCSFPRRYTDMFSSNSGLMIYRNLSQDVSDVREVPNNQEAFVDANRDESFIVELLELKENVTDAGSARWFLEDLTVEQASENSLVVEEENSVPAANVPNLDANTTVNAVIGTMAVAKGRQGPEASNVVRVYLANIRLRVVGTDILVIVYEPLVISEHSESAQAVGAGATVPALQAGLMPAADVFKQVLFTFNVHDWSLFGSANE</sequence>
<dbReference type="EnsemblPlants" id="Pp3c9_14930V3.4">
    <property type="protein sequence ID" value="Pp3c9_14930V3.4"/>
    <property type="gene ID" value="Pp3c9_14930"/>
</dbReference>
<dbReference type="GO" id="GO:0005634">
    <property type="term" value="C:nucleus"/>
    <property type="evidence" value="ECO:0000318"/>
    <property type="project" value="GO_Central"/>
</dbReference>